<evidence type="ECO:0000313" key="2">
    <source>
        <dbReference type="EMBL" id="RDJ22974.1"/>
    </source>
</evidence>
<dbReference type="GO" id="GO:0008757">
    <property type="term" value="F:S-adenosylmethionine-dependent methyltransferase activity"/>
    <property type="evidence" value="ECO:0007669"/>
    <property type="project" value="InterPro"/>
</dbReference>
<dbReference type="SUPFAM" id="SSF158997">
    <property type="entry name" value="Trm112p-like"/>
    <property type="match status" value="1"/>
</dbReference>
<dbReference type="Gene3D" id="3.40.50.150">
    <property type="entry name" value="Vaccinia Virus protein VP39"/>
    <property type="match status" value="1"/>
</dbReference>
<keyword evidence="2" id="KW-0489">Methyltransferase</keyword>
<dbReference type="InterPro" id="IPR029063">
    <property type="entry name" value="SAM-dependent_MTases_sf"/>
</dbReference>
<gene>
    <name evidence="2" type="ORF">DWE98_17560</name>
</gene>
<protein>
    <submittedName>
        <fullName evidence="2">Class I SAM-dependent methyltransferase</fullName>
    </submittedName>
</protein>
<accession>A0A370L3F2</accession>
<reference evidence="3" key="1">
    <citation type="submission" date="2018-07" db="EMBL/GenBank/DDBJ databases">
        <authorList>
            <person name="Safronova V.I."/>
            <person name="Chirak E.R."/>
            <person name="Sazanova A.L."/>
        </authorList>
    </citation>
    <scope>NUCLEOTIDE SEQUENCE [LARGE SCALE GENOMIC DNA]</scope>
    <source>
        <strain evidence="3">RCAM04685</strain>
    </source>
</reference>
<dbReference type="Proteomes" id="UP000255207">
    <property type="component" value="Unassembled WGS sequence"/>
</dbReference>
<keyword evidence="3" id="KW-1185">Reference proteome</keyword>
<dbReference type="Pfam" id="PF08241">
    <property type="entry name" value="Methyltransf_11"/>
    <property type="match status" value="1"/>
</dbReference>
<dbReference type="GO" id="GO:0032259">
    <property type="term" value="P:methylation"/>
    <property type="evidence" value="ECO:0007669"/>
    <property type="project" value="UniProtKB-KW"/>
</dbReference>
<dbReference type="Gene3D" id="2.20.25.10">
    <property type="match status" value="1"/>
</dbReference>
<keyword evidence="2" id="KW-0808">Transferase</keyword>
<evidence type="ECO:0000313" key="3">
    <source>
        <dbReference type="Proteomes" id="UP000255207"/>
    </source>
</evidence>
<comment type="caution">
    <text evidence="2">The sequence shown here is derived from an EMBL/GenBank/DDBJ whole genome shotgun (WGS) entry which is preliminary data.</text>
</comment>
<organism evidence="2 3">
    <name type="scientific">Bosea caraganae</name>
    <dbReference type="NCBI Taxonomy" id="2763117"/>
    <lineage>
        <taxon>Bacteria</taxon>
        <taxon>Pseudomonadati</taxon>
        <taxon>Pseudomonadota</taxon>
        <taxon>Alphaproteobacteria</taxon>
        <taxon>Hyphomicrobiales</taxon>
        <taxon>Boseaceae</taxon>
        <taxon>Bosea</taxon>
    </lineage>
</organism>
<evidence type="ECO:0000259" key="1">
    <source>
        <dbReference type="Pfam" id="PF08241"/>
    </source>
</evidence>
<dbReference type="CDD" id="cd02440">
    <property type="entry name" value="AdoMet_MTases"/>
    <property type="match status" value="1"/>
</dbReference>
<dbReference type="OrthoDB" id="9792690at2"/>
<feature type="domain" description="Methyltransferase type 11" evidence="1">
    <location>
        <begin position="300"/>
        <end position="381"/>
    </location>
</feature>
<proteinExistence type="predicted"/>
<dbReference type="EMBL" id="QQTP01000009">
    <property type="protein sequence ID" value="RDJ22974.1"/>
    <property type="molecule type" value="Genomic_DNA"/>
</dbReference>
<sequence>MSWVERLACPICQHDLRSVGEDRVRCSSCGVSYPVLHDTPILVANVKFDRRDGSPNPATIDALVKNIIFDETKREELTECYRSTFTFDNKIIQTEADQFLNRLRSDGLVIPEPWPKTDAEERTVTAAIDNKNARANLELLCPPAAVRPGELFSTTVKLRNVGETSISSTGDLPFHLSYSWADVETDQLRTKLLIDLPPGRQISMPVVVKAPAVQGILRLSLLPVIEGVRWATEASASCVVDVNANAAGTLSTGWPVSSEVVDYMGDHFNAVARLKAWLAKRTWTSPPRILEIGGNFHPMMRYMDNVEAYNLDIDPFGLMTASIHQNSGGQKIHNVVADGNMLPFHDNFFDAIVMFATLHHFPEPQDFLGSIKPKLKADGFLGLFCEPVGHIFYPDIPHGYLEEIKRGVYEQSFMPWEYRSFLHQEGFRVCDAAIEYGSLKLIAMKS</sequence>
<dbReference type="InterPro" id="IPR013216">
    <property type="entry name" value="Methyltransf_11"/>
</dbReference>
<dbReference type="RefSeq" id="WP_114830585.1">
    <property type="nucleotide sequence ID" value="NZ_QQTO01000012.1"/>
</dbReference>
<dbReference type="SUPFAM" id="SSF53335">
    <property type="entry name" value="S-adenosyl-L-methionine-dependent methyltransferases"/>
    <property type="match status" value="1"/>
</dbReference>
<dbReference type="AlphaFoldDB" id="A0A370L3F2"/>
<name>A0A370L3F2_9HYPH</name>